<keyword evidence="4" id="KW-1185">Reference proteome</keyword>
<gene>
    <name evidence="3" type="ORF">SNAT2548_LOCUS19262</name>
</gene>
<accession>A0A812PN63</accession>
<organism evidence="3 4">
    <name type="scientific">Symbiodinium natans</name>
    <dbReference type="NCBI Taxonomy" id="878477"/>
    <lineage>
        <taxon>Eukaryota</taxon>
        <taxon>Sar</taxon>
        <taxon>Alveolata</taxon>
        <taxon>Dinophyceae</taxon>
        <taxon>Suessiales</taxon>
        <taxon>Symbiodiniaceae</taxon>
        <taxon>Symbiodinium</taxon>
    </lineage>
</organism>
<evidence type="ECO:0000256" key="1">
    <source>
        <dbReference type="SAM" id="MobiDB-lite"/>
    </source>
</evidence>
<feature type="region of interest" description="Disordered" evidence="1">
    <location>
        <begin position="59"/>
        <end position="112"/>
    </location>
</feature>
<feature type="transmembrane region" description="Helical" evidence="2">
    <location>
        <begin position="372"/>
        <end position="393"/>
    </location>
</feature>
<keyword evidence="2" id="KW-0472">Membrane</keyword>
<dbReference type="InterPro" id="IPR018490">
    <property type="entry name" value="cNMP-bd_dom_sf"/>
</dbReference>
<dbReference type="AlphaFoldDB" id="A0A812PN63"/>
<dbReference type="Proteomes" id="UP000604046">
    <property type="component" value="Unassembled WGS sequence"/>
</dbReference>
<feature type="compositionally biased region" description="Polar residues" evidence="1">
    <location>
        <begin position="73"/>
        <end position="106"/>
    </location>
</feature>
<evidence type="ECO:0000256" key="2">
    <source>
        <dbReference type="SAM" id="Phobius"/>
    </source>
</evidence>
<evidence type="ECO:0000313" key="3">
    <source>
        <dbReference type="EMBL" id="CAE7359400.1"/>
    </source>
</evidence>
<keyword evidence="2" id="KW-1133">Transmembrane helix</keyword>
<dbReference type="OrthoDB" id="423528at2759"/>
<dbReference type="EMBL" id="CAJNDS010002171">
    <property type="protein sequence ID" value="CAE7359400.1"/>
    <property type="molecule type" value="Genomic_DNA"/>
</dbReference>
<evidence type="ECO:0008006" key="5">
    <source>
        <dbReference type="Google" id="ProtNLM"/>
    </source>
</evidence>
<proteinExistence type="predicted"/>
<name>A0A812PN63_9DINO</name>
<feature type="transmembrane region" description="Helical" evidence="2">
    <location>
        <begin position="168"/>
        <end position="189"/>
    </location>
</feature>
<feature type="transmembrane region" description="Helical" evidence="2">
    <location>
        <begin position="225"/>
        <end position="245"/>
    </location>
</feature>
<comment type="caution">
    <text evidence="3">The sequence shown here is derived from an EMBL/GenBank/DDBJ whole genome shotgun (WGS) entry which is preliminary data.</text>
</comment>
<sequence>MDDYQEADGVGIKRVMSQIEQLIQGLLASHERRLSNPMQVRAIRSRNMSQASADIPHMVPELRPASPDPTPNAPNLNPKTLRPQTSQISVPSAVQPTHSRQVTPSDEGSAHGDNTFRLHVGWVKRQEEQGSYRMTKSFNNMRSYSWNFVVATQREGGQKLCPPDWKGLWVAAAFALILFDCISIPLLAFSVREPWAIDLIRVVFWTLSMPSFLRMSGGLCSFKGAAEVVLEITLVILVFVGLVQAENLSTRTQFVFRGPELLRLRHAPALYHLGAFPRFLVRWNRGELRRLEVRAAANLIITLMVCFVGVHLLTCTWFAAGRVPDGWATDEGLLEQPVWEQYRRTLEFALSRIPPSKTTDNIMLTTQMERGIALTATAMALLFGSIFTSIVTNDMSDIRRVRRQQGEADCQLSDFLETFPVSWSLERQLKDYLKQTVKRVSLPTKHEMHSLLPDLLYAQLCCQAFSAVVGRHQMFSSLMAKYPAFQHDLCVKSLTNWTVAPNEVLFSGGLSCQSMLFVAYNFVLYKANGFVSAAERSNPGNARTWSIHRHNTFTPIVGSKQLAMIVPAKPKSKKQTGGDGPSPVLRVTPGHWMCEACLWTPWTYLGQAVAGTSTSLLCLSHSQLLSISAGHSDISAELVIHARLFLNALNDTPDEQLNDVATIL</sequence>
<feature type="transmembrane region" description="Helical" evidence="2">
    <location>
        <begin position="295"/>
        <end position="320"/>
    </location>
</feature>
<evidence type="ECO:0000313" key="4">
    <source>
        <dbReference type="Proteomes" id="UP000604046"/>
    </source>
</evidence>
<dbReference type="SUPFAM" id="SSF51206">
    <property type="entry name" value="cAMP-binding domain-like"/>
    <property type="match status" value="1"/>
</dbReference>
<protein>
    <recommendedName>
        <fullName evidence="5">Ion transport domain-containing protein</fullName>
    </recommendedName>
</protein>
<reference evidence="3" key="1">
    <citation type="submission" date="2021-02" db="EMBL/GenBank/DDBJ databases">
        <authorList>
            <person name="Dougan E. K."/>
            <person name="Rhodes N."/>
            <person name="Thang M."/>
            <person name="Chan C."/>
        </authorList>
    </citation>
    <scope>NUCLEOTIDE SEQUENCE</scope>
</reference>
<keyword evidence="2" id="KW-0812">Transmembrane</keyword>